<proteinExistence type="predicted"/>
<name>A0ABV4DD84_9FIRM</name>
<organism evidence="1 2">
    <name type="scientific">Anaerostipes hominis</name>
    <name type="common">ex Lee et al. 2021</name>
    <dbReference type="NCBI Taxonomy" id="2025494"/>
    <lineage>
        <taxon>Bacteria</taxon>
        <taxon>Bacillati</taxon>
        <taxon>Bacillota</taxon>
        <taxon>Clostridia</taxon>
        <taxon>Lachnospirales</taxon>
        <taxon>Lachnospiraceae</taxon>
        <taxon>Anaerostipes</taxon>
    </lineage>
</organism>
<evidence type="ECO:0000313" key="2">
    <source>
        <dbReference type="Proteomes" id="UP001565219"/>
    </source>
</evidence>
<gene>
    <name evidence="1" type="ORF">AALG99_01510</name>
</gene>
<comment type="caution">
    <text evidence="1">The sequence shown here is derived from an EMBL/GenBank/DDBJ whole genome shotgun (WGS) entry which is preliminary data.</text>
</comment>
<dbReference type="EMBL" id="JBCLTR010000001">
    <property type="protein sequence ID" value="MEY8632211.1"/>
    <property type="molecule type" value="Genomic_DNA"/>
</dbReference>
<reference evidence="1 2" key="1">
    <citation type="submission" date="2024-03" db="EMBL/GenBank/DDBJ databases">
        <title>Mouse gut bacterial collection (mGBC) of GemPharmatech.</title>
        <authorList>
            <person name="He Y."/>
            <person name="Dong L."/>
            <person name="Wu D."/>
            <person name="Gao X."/>
            <person name="Lin Z."/>
        </authorList>
    </citation>
    <scope>NUCLEOTIDE SEQUENCE [LARGE SCALE GENOMIC DNA]</scope>
    <source>
        <strain evidence="1 2">32-10</strain>
    </source>
</reference>
<sequence length="82" mass="9748">MPEKWLQWENAQEWGIIYCPMLACEVMTYYPVGRPAYDSYTAPFVDDDGDVCYYKFDHDEGAWDEDLIWAGEYEDRMRCILG</sequence>
<protein>
    <submittedName>
        <fullName evidence="1">Uncharacterized protein</fullName>
    </submittedName>
</protein>
<dbReference type="RefSeq" id="WP_369882304.1">
    <property type="nucleotide sequence ID" value="NZ_JBCLTR010000001.1"/>
</dbReference>
<dbReference type="Proteomes" id="UP001565219">
    <property type="component" value="Unassembled WGS sequence"/>
</dbReference>
<accession>A0ABV4DD84</accession>
<evidence type="ECO:0000313" key="1">
    <source>
        <dbReference type="EMBL" id="MEY8632211.1"/>
    </source>
</evidence>
<keyword evidence="2" id="KW-1185">Reference proteome</keyword>